<evidence type="ECO:0000256" key="10">
    <source>
        <dbReference type="ARBA" id="ARBA00023136"/>
    </source>
</evidence>
<keyword evidence="5 12" id="KW-0812">Transmembrane</keyword>
<dbReference type="InterPro" id="IPR000454">
    <property type="entry name" value="ATP_synth_F0_csu"/>
</dbReference>
<feature type="chain" id="PRO_5011622730" description="ATP synthase subunit c" evidence="13">
    <location>
        <begin position="28"/>
        <end position="125"/>
    </location>
</feature>
<evidence type="ECO:0000256" key="11">
    <source>
        <dbReference type="ARBA" id="ARBA00023310"/>
    </source>
</evidence>
<dbReference type="HAMAP" id="MF_01396">
    <property type="entry name" value="ATP_synth_c_bact"/>
    <property type="match status" value="1"/>
</dbReference>
<keyword evidence="10 12" id="KW-0472">Membrane</keyword>
<comment type="similarity">
    <text evidence="2 12">Belongs to the ATPase C chain family.</text>
</comment>
<feature type="site" description="Reversibly protonated during proton transport" evidence="12">
    <location>
        <position position="99"/>
    </location>
</feature>
<evidence type="ECO:0000259" key="14">
    <source>
        <dbReference type="Pfam" id="PF00137"/>
    </source>
</evidence>
<dbReference type="GO" id="GO:0046933">
    <property type="term" value="F:proton-transporting ATP synthase activity, rotational mechanism"/>
    <property type="evidence" value="ECO:0007669"/>
    <property type="project" value="UniProtKB-UniRule"/>
</dbReference>
<dbReference type="Pfam" id="PF00137">
    <property type="entry name" value="ATP-synt_C"/>
    <property type="match status" value="1"/>
</dbReference>
<dbReference type="Gene3D" id="1.20.120.610">
    <property type="entry name" value="lithium bound rotor ring of v- atpase"/>
    <property type="match status" value="1"/>
</dbReference>
<dbReference type="InterPro" id="IPR002379">
    <property type="entry name" value="ATPase_proteolipid_c-like_dom"/>
</dbReference>
<keyword evidence="4 12" id="KW-0138">CF(0)</keyword>
<comment type="function">
    <text evidence="12">Key component of the F(0) channel; it plays a direct role in translocation across the membrane. A homomeric c-ring of between 10-14 subunits forms the central stalk rotor element with the F(1) delta and epsilon subunits.</text>
</comment>
<evidence type="ECO:0000313" key="15">
    <source>
        <dbReference type="EMBL" id="SEM30963.1"/>
    </source>
</evidence>
<dbReference type="InterPro" id="IPR020537">
    <property type="entry name" value="ATP_synth_F0_csu_DDCD_BS"/>
</dbReference>
<keyword evidence="16" id="KW-1185">Reference proteome</keyword>
<feature type="transmembrane region" description="Helical" evidence="12">
    <location>
        <begin position="37"/>
        <end position="66"/>
    </location>
</feature>
<evidence type="ECO:0000256" key="4">
    <source>
        <dbReference type="ARBA" id="ARBA00022547"/>
    </source>
</evidence>
<dbReference type="GO" id="GO:0045259">
    <property type="term" value="C:proton-transporting ATP synthase complex"/>
    <property type="evidence" value="ECO:0007669"/>
    <property type="project" value="UniProtKB-KW"/>
</dbReference>
<dbReference type="PRINTS" id="PR00124">
    <property type="entry name" value="ATPASEC"/>
</dbReference>
<keyword evidence="12" id="KW-1003">Cell membrane</keyword>
<evidence type="ECO:0000256" key="9">
    <source>
        <dbReference type="ARBA" id="ARBA00023121"/>
    </source>
</evidence>
<evidence type="ECO:0000256" key="3">
    <source>
        <dbReference type="ARBA" id="ARBA00022448"/>
    </source>
</evidence>
<keyword evidence="9 12" id="KW-0446">Lipid-binding</keyword>
<evidence type="ECO:0000256" key="2">
    <source>
        <dbReference type="ARBA" id="ARBA00006704"/>
    </source>
</evidence>
<dbReference type="GO" id="GO:0008289">
    <property type="term" value="F:lipid binding"/>
    <property type="evidence" value="ECO:0007669"/>
    <property type="project" value="UniProtKB-KW"/>
</dbReference>
<evidence type="ECO:0000256" key="1">
    <source>
        <dbReference type="ARBA" id="ARBA00004141"/>
    </source>
</evidence>
<keyword evidence="7 12" id="KW-1133">Transmembrane helix</keyword>
<reference evidence="15 16" key="1">
    <citation type="submission" date="2016-10" db="EMBL/GenBank/DDBJ databases">
        <authorList>
            <person name="de Groot N.N."/>
        </authorList>
    </citation>
    <scope>NUCLEOTIDE SEQUENCE [LARGE SCALE GENOMIC DNA]</scope>
    <source>
        <strain evidence="15 16">DSM 8423</strain>
    </source>
</reference>
<dbReference type="InterPro" id="IPR005953">
    <property type="entry name" value="ATP_synth_csu_bac/chlpt"/>
</dbReference>
<evidence type="ECO:0000313" key="16">
    <source>
        <dbReference type="Proteomes" id="UP000198744"/>
    </source>
</evidence>
<comment type="function">
    <text evidence="12">F(1)F(0) ATP synthase produces ATP from ADP in the presence of a proton or sodium gradient. F-type ATPases consist of two structural domains, F(1) containing the extramembraneous catalytic core and F(0) containing the membrane proton channel, linked together by a central stalk and a peripheral stalk. During catalysis, ATP synthesis in the catalytic domain of F(1) is coupled via a rotary mechanism of the central stalk subunits to proton translocation.</text>
</comment>
<evidence type="ECO:0000256" key="5">
    <source>
        <dbReference type="ARBA" id="ARBA00022692"/>
    </source>
</evidence>
<feature type="domain" description="V-ATPase proteolipid subunit C-like" evidence="14">
    <location>
        <begin position="49"/>
        <end position="112"/>
    </location>
</feature>
<proteinExistence type="inferred from homology"/>
<dbReference type="PROSITE" id="PS00605">
    <property type="entry name" value="ATPASE_C"/>
    <property type="match status" value="1"/>
</dbReference>
<feature type="transmembrane region" description="Helical" evidence="12">
    <location>
        <begin position="87"/>
        <end position="115"/>
    </location>
</feature>
<dbReference type="CDD" id="cd18121">
    <property type="entry name" value="ATP-synt_Fo_c"/>
    <property type="match status" value="1"/>
</dbReference>
<dbReference type="EMBL" id="FOBS01000010">
    <property type="protein sequence ID" value="SEM30963.1"/>
    <property type="molecule type" value="Genomic_DNA"/>
</dbReference>
<dbReference type="RefSeq" id="WP_093883245.1">
    <property type="nucleotide sequence ID" value="NZ_FOBS01000010.1"/>
</dbReference>
<keyword evidence="11 12" id="KW-0066">ATP synthesis</keyword>
<evidence type="ECO:0000256" key="6">
    <source>
        <dbReference type="ARBA" id="ARBA00022781"/>
    </source>
</evidence>
<feature type="signal peptide" evidence="13">
    <location>
        <begin position="1"/>
        <end position="27"/>
    </location>
</feature>
<evidence type="ECO:0000256" key="13">
    <source>
        <dbReference type="SAM" id="SignalP"/>
    </source>
</evidence>
<organism evidence="15 16">
    <name type="scientific">Syntrophus gentianae</name>
    <dbReference type="NCBI Taxonomy" id="43775"/>
    <lineage>
        <taxon>Bacteria</taxon>
        <taxon>Pseudomonadati</taxon>
        <taxon>Thermodesulfobacteriota</taxon>
        <taxon>Syntrophia</taxon>
        <taxon>Syntrophales</taxon>
        <taxon>Syntrophaceae</taxon>
        <taxon>Syntrophus</taxon>
    </lineage>
</organism>
<gene>
    <name evidence="12" type="primary">atpE</name>
    <name evidence="15" type="ORF">SAMN04489760_1109</name>
</gene>
<evidence type="ECO:0000256" key="12">
    <source>
        <dbReference type="HAMAP-Rule" id="MF_01396"/>
    </source>
</evidence>
<dbReference type="InterPro" id="IPR035921">
    <property type="entry name" value="F/V-ATP_Csub_sf"/>
</dbReference>
<dbReference type="GO" id="GO:0033177">
    <property type="term" value="C:proton-transporting two-sector ATPase complex, proton-transporting domain"/>
    <property type="evidence" value="ECO:0007669"/>
    <property type="project" value="InterPro"/>
</dbReference>
<name>A0A1H7XBA2_9BACT</name>
<evidence type="ECO:0000256" key="8">
    <source>
        <dbReference type="ARBA" id="ARBA00023065"/>
    </source>
</evidence>
<accession>A0A1H7XBA2</accession>
<protein>
    <recommendedName>
        <fullName evidence="12">ATP synthase subunit c</fullName>
    </recommendedName>
    <alternativeName>
        <fullName evidence="12">ATP synthase F(0) sector subunit c</fullName>
    </alternativeName>
    <alternativeName>
        <fullName evidence="12">F-type ATPase subunit c</fullName>
        <shortName evidence="12">F-ATPase subunit c</shortName>
    </alternativeName>
    <alternativeName>
        <fullName evidence="12">Lipid-binding protein</fullName>
    </alternativeName>
</protein>
<dbReference type="AlphaFoldDB" id="A0A1H7XBA2"/>
<sequence length="125" mass="12340">MITKIRKTIVTCLTMIAVLLTATVVSAAEAAAPGSESYIKVIFAVGAMVGAGIAIGGGAIGAGAGIGNAASGACQAVGRNPGVQGKVMMTMLVGMAMAESIAIYALVVSLVLLYANPYAKFFIAG</sequence>
<keyword evidence="3 12" id="KW-0813">Transport</keyword>
<keyword evidence="13" id="KW-0732">Signal</keyword>
<dbReference type="SUPFAM" id="SSF81333">
    <property type="entry name" value="F1F0 ATP synthase subunit C"/>
    <property type="match status" value="1"/>
</dbReference>
<keyword evidence="8 12" id="KW-0406">Ion transport</keyword>
<evidence type="ECO:0000256" key="7">
    <source>
        <dbReference type="ARBA" id="ARBA00022989"/>
    </source>
</evidence>
<dbReference type="OrthoDB" id="5296711at2"/>
<dbReference type="GO" id="GO:0005886">
    <property type="term" value="C:plasma membrane"/>
    <property type="evidence" value="ECO:0007669"/>
    <property type="project" value="UniProtKB-SubCell"/>
</dbReference>
<dbReference type="Proteomes" id="UP000198744">
    <property type="component" value="Unassembled WGS sequence"/>
</dbReference>
<dbReference type="NCBIfam" id="TIGR01260">
    <property type="entry name" value="ATP_synt_c"/>
    <property type="match status" value="1"/>
</dbReference>
<dbReference type="STRING" id="43775.SAMN04489760_1109"/>
<comment type="subcellular location">
    <subcellularLocation>
        <location evidence="12">Cell membrane</location>
        <topology evidence="12">Multi-pass membrane protein</topology>
    </subcellularLocation>
    <subcellularLocation>
        <location evidence="1">Membrane</location>
        <topology evidence="1">Multi-pass membrane protein</topology>
    </subcellularLocation>
</comment>
<keyword evidence="6 12" id="KW-0375">Hydrogen ion transport</keyword>